<reference evidence="1 2" key="1">
    <citation type="journal article" date="2021" name="BMC Genomics">
        <title>Datura genome reveals duplications of psychoactive alkaloid biosynthetic genes and high mutation rate following tissue culture.</title>
        <authorList>
            <person name="Rajewski A."/>
            <person name="Carter-House D."/>
            <person name="Stajich J."/>
            <person name="Litt A."/>
        </authorList>
    </citation>
    <scope>NUCLEOTIDE SEQUENCE [LARGE SCALE GENOMIC DNA]</scope>
    <source>
        <strain evidence="1">AR-01</strain>
    </source>
</reference>
<gene>
    <name evidence="1" type="ORF">HAX54_009356</name>
</gene>
<dbReference type="Proteomes" id="UP000823775">
    <property type="component" value="Unassembled WGS sequence"/>
</dbReference>
<dbReference type="EMBL" id="JACEIK010001507">
    <property type="protein sequence ID" value="MCD7469938.1"/>
    <property type="molecule type" value="Genomic_DNA"/>
</dbReference>
<proteinExistence type="predicted"/>
<evidence type="ECO:0000313" key="2">
    <source>
        <dbReference type="Proteomes" id="UP000823775"/>
    </source>
</evidence>
<comment type="caution">
    <text evidence="1">The sequence shown here is derived from an EMBL/GenBank/DDBJ whole genome shotgun (WGS) entry which is preliminary data.</text>
</comment>
<name>A0ABS8TGG2_DATST</name>
<sequence>MVGFGWLGLRRYLVGEDQEEEAVWVLFSRCWPGSGGCMVRRWFSNKKEGRNEMVVQLELREREGGRLGGQPGKGCFIDVNGGMVASAGRWRGVSMEGAEPKEEGKVTGFCFWLTRKNGRGAGGTAPAFPRSCKGGNVFWVFADGEKRERKSVAAS</sequence>
<evidence type="ECO:0000313" key="1">
    <source>
        <dbReference type="EMBL" id="MCD7469938.1"/>
    </source>
</evidence>
<accession>A0ABS8TGG2</accession>
<organism evidence="1 2">
    <name type="scientific">Datura stramonium</name>
    <name type="common">Jimsonweed</name>
    <name type="synonym">Common thornapple</name>
    <dbReference type="NCBI Taxonomy" id="4076"/>
    <lineage>
        <taxon>Eukaryota</taxon>
        <taxon>Viridiplantae</taxon>
        <taxon>Streptophyta</taxon>
        <taxon>Embryophyta</taxon>
        <taxon>Tracheophyta</taxon>
        <taxon>Spermatophyta</taxon>
        <taxon>Magnoliopsida</taxon>
        <taxon>eudicotyledons</taxon>
        <taxon>Gunneridae</taxon>
        <taxon>Pentapetalae</taxon>
        <taxon>asterids</taxon>
        <taxon>lamiids</taxon>
        <taxon>Solanales</taxon>
        <taxon>Solanaceae</taxon>
        <taxon>Solanoideae</taxon>
        <taxon>Datureae</taxon>
        <taxon>Datura</taxon>
    </lineage>
</organism>
<keyword evidence="2" id="KW-1185">Reference proteome</keyword>
<protein>
    <submittedName>
        <fullName evidence="1">Uncharacterized protein</fullName>
    </submittedName>
</protein>